<evidence type="ECO:0000256" key="13">
    <source>
        <dbReference type="ARBA" id="ARBA00023136"/>
    </source>
</evidence>
<name>A0A918J667_9FLAO</name>
<dbReference type="InterPro" id="IPR003856">
    <property type="entry name" value="LPS_length_determ_N"/>
</dbReference>
<dbReference type="InterPro" id="IPR005702">
    <property type="entry name" value="Wzc-like_C"/>
</dbReference>
<evidence type="ECO:0000256" key="10">
    <source>
        <dbReference type="ARBA" id="ARBA00022777"/>
    </source>
</evidence>
<keyword evidence="10 20" id="KW-0418">Kinase</keyword>
<sequence length="793" mass="89001">MSPNTQINTPDNPDLKEIINQYTKHWKWFVASVIIALAMAFVYLRYAKPEYVAEAKIQILDEKNSGGGLGLFQDLELLSGSNTAVVDEIEIINSRSNFIEVVKRLGLNTRVIAQGKIIETELYADPPIKVNFIAADSVINKASFAFYLEFSSSTVFGYSEEENEPVKPMPFGKNISTPIGDIVITPNIEEFERYRNLKLKVVVNPVDQVAQSYRNRINISTHEKISNVLNISLKDPIQEKAVHIIDELIKIYNKNAIDDKREIADRTSNFIDDRIAEIYGSLSSVDQSAQDFKTDRGLTDIGAETNINLNVGVANQQELSGMRTQLNIASSMKDIVEQQDNFEVLPGNIGLNDPTINSITSKYNELVLERNRLLKSSNEKNPVIVNLDQQIMGLKSNMQASLNSTVDNLGMRVSSLSGQQAVFNSKIYSSPKNERALRDITRQQQTTEQLYLYLLQKREEAQIAVASTAPKSKIIDFAYNPSPFPVSPKRNIVYLAFIILGGLIPFSIIYAVNLLDNKVHNMHSLEKVARNIPILGEMPRLTNKDQKVIVKEDRSVLAESLRIIRTNLDYLIKTNRASGGKNNVVFVTSSVPGEGKSFLSTNLAMTIASTDKKVLLLGADVRNPKLFEYFTGGSTNKIADKHLKEGLGLTDYLYDDSLEIKDILNSLEIFKDSLDIIYSGRIPPNPAELLMSKRVKALFDQVSEQYDYVIVDTAPLMVVTDTLLMSDYANHIIYVSRAGTTEKKAIQFPIKLQQEGKIKGLSFVVNYVKETDLGYGGKYGYGYGKHHKKWWKF</sequence>
<accession>A0A918J667</accession>
<keyword evidence="6" id="KW-0997">Cell inner membrane</keyword>
<dbReference type="GO" id="GO:0005524">
    <property type="term" value="F:ATP binding"/>
    <property type="evidence" value="ECO:0007669"/>
    <property type="project" value="UniProtKB-KW"/>
</dbReference>
<keyword evidence="7" id="KW-0808">Transferase</keyword>
<evidence type="ECO:0000256" key="16">
    <source>
        <dbReference type="SAM" id="Phobius"/>
    </source>
</evidence>
<dbReference type="GO" id="GO:0005886">
    <property type="term" value="C:plasma membrane"/>
    <property type="evidence" value="ECO:0007669"/>
    <property type="project" value="UniProtKB-SubCell"/>
</dbReference>
<dbReference type="Pfam" id="PF13807">
    <property type="entry name" value="GNVR"/>
    <property type="match status" value="1"/>
</dbReference>
<evidence type="ECO:0000256" key="5">
    <source>
        <dbReference type="ARBA" id="ARBA00022475"/>
    </source>
</evidence>
<reference evidence="20" key="2">
    <citation type="submission" date="2020-09" db="EMBL/GenBank/DDBJ databases">
        <authorList>
            <person name="Sun Q."/>
            <person name="Kim S."/>
        </authorList>
    </citation>
    <scope>NUCLEOTIDE SEQUENCE</scope>
    <source>
        <strain evidence="20">KCTC 12113</strain>
    </source>
</reference>
<dbReference type="PANTHER" id="PTHR32309:SF13">
    <property type="entry name" value="FERRIC ENTEROBACTIN TRANSPORT PROTEIN FEPE"/>
    <property type="match status" value="1"/>
</dbReference>
<evidence type="ECO:0000256" key="4">
    <source>
        <dbReference type="ARBA" id="ARBA00011903"/>
    </source>
</evidence>
<comment type="subcellular location">
    <subcellularLocation>
        <location evidence="1">Cell inner membrane</location>
        <topology evidence="1">Multi-pass membrane protein</topology>
    </subcellularLocation>
</comment>
<comment type="similarity">
    <text evidence="2">Belongs to the CpsD/CapB family.</text>
</comment>
<comment type="caution">
    <text evidence="20">The sequence shown here is derived from an EMBL/GenBank/DDBJ whole genome shotgun (WGS) entry which is preliminary data.</text>
</comment>
<evidence type="ECO:0000256" key="2">
    <source>
        <dbReference type="ARBA" id="ARBA00007316"/>
    </source>
</evidence>
<evidence type="ECO:0000313" key="21">
    <source>
        <dbReference type="Proteomes" id="UP000634668"/>
    </source>
</evidence>
<evidence type="ECO:0000256" key="3">
    <source>
        <dbReference type="ARBA" id="ARBA00008883"/>
    </source>
</evidence>
<dbReference type="Proteomes" id="UP000634668">
    <property type="component" value="Unassembled WGS sequence"/>
</dbReference>
<evidence type="ECO:0000259" key="18">
    <source>
        <dbReference type="Pfam" id="PF13614"/>
    </source>
</evidence>
<keyword evidence="21" id="KW-1185">Reference proteome</keyword>
<keyword evidence="5" id="KW-1003">Cell membrane</keyword>
<evidence type="ECO:0000256" key="15">
    <source>
        <dbReference type="ARBA" id="ARBA00051245"/>
    </source>
</evidence>
<evidence type="ECO:0000256" key="7">
    <source>
        <dbReference type="ARBA" id="ARBA00022679"/>
    </source>
</evidence>
<keyword evidence="14" id="KW-0829">Tyrosine-protein kinase</keyword>
<keyword evidence="13 16" id="KW-0472">Membrane</keyword>
<comment type="similarity">
    <text evidence="3">Belongs to the etk/wzc family.</text>
</comment>
<dbReference type="InterPro" id="IPR032807">
    <property type="entry name" value="GNVR"/>
</dbReference>
<evidence type="ECO:0000313" key="20">
    <source>
        <dbReference type="EMBL" id="GGW50925.1"/>
    </source>
</evidence>
<dbReference type="RefSeq" id="WP_026814901.1">
    <property type="nucleotide sequence ID" value="NZ_BMWP01000048.1"/>
</dbReference>
<evidence type="ECO:0000259" key="17">
    <source>
        <dbReference type="Pfam" id="PF02706"/>
    </source>
</evidence>
<evidence type="ECO:0000256" key="12">
    <source>
        <dbReference type="ARBA" id="ARBA00022989"/>
    </source>
</evidence>
<feature type="domain" description="Tyrosine-protein kinase G-rich" evidence="19">
    <location>
        <begin position="439"/>
        <end position="509"/>
    </location>
</feature>
<proteinExistence type="inferred from homology"/>
<evidence type="ECO:0000256" key="11">
    <source>
        <dbReference type="ARBA" id="ARBA00022840"/>
    </source>
</evidence>
<feature type="domain" description="AAA" evidence="18">
    <location>
        <begin position="592"/>
        <end position="728"/>
    </location>
</feature>
<protein>
    <recommendedName>
        <fullName evidence="4">non-specific protein-tyrosine kinase</fullName>
        <ecNumber evidence="4">2.7.10.2</ecNumber>
    </recommendedName>
</protein>
<dbReference type="Pfam" id="PF13614">
    <property type="entry name" value="AAA_31"/>
    <property type="match status" value="1"/>
</dbReference>
<dbReference type="InterPro" id="IPR025669">
    <property type="entry name" value="AAA_dom"/>
</dbReference>
<evidence type="ECO:0000256" key="6">
    <source>
        <dbReference type="ARBA" id="ARBA00022519"/>
    </source>
</evidence>
<dbReference type="CDD" id="cd05387">
    <property type="entry name" value="BY-kinase"/>
    <property type="match status" value="1"/>
</dbReference>
<evidence type="ECO:0000256" key="8">
    <source>
        <dbReference type="ARBA" id="ARBA00022692"/>
    </source>
</evidence>
<feature type="transmembrane region" description="Helical" evidence="16">
    <location>
        <begin position="26"/>
        <end position="46"/>
    </location>
</feature>
<dbReference type="NCBIfam" id="TIGR01007">
    <property type="entry name" value="eps_fam"/>
    <property type="match status" value="1"/>
</dbReference>
<evidence type="ECO:0000256" key="1">
    <source>
        <dbReference type="ARBA" id="ARBA00004429"/>
    </source>
</evidence>
<keyword evidence="9" id="KW-0547">Nucleotide-binding</keyword>
<dbReference type="GO" id="GO:0004715">
    <property type="term" value="F:non-membrane spanning protein tyrosine kinase activity"/>
    <property type="evidence" value="ECO:0007669"/>
    <property type="project" value="UniProtKB-EC"/>
</dbReference>
<evidence type="ECO:0000259" key="19">
    <source>
        <dbReference type="Pfam" id="PF13807"/>
    </source>
</evidence>
<dbReference type="InterPro" id="IPR027417">
    <property type="entry name" value="P-loop_NTPase"/>
</dbReference>
<feature type="domain" description="Polysaccharide chain length determinant N-terminal" evidence="17">
    <location>
        <begin position="14"/>
        <end position="104"/>
    </location>
</feature>
<gene>
    <name evidence="20" type="ORF">GCM10007383_38260</name>
</gene>
<feature type="transmembrane region" description="Helical" evidence="16">
    <location>
        <begin position="492"/>
        <end position="515"/>
    </location>
</feature>
<organism evidence="20 21">
    <name type="scientific">Arenibacter certesii</name>
    <dbReference type="NCBI Taxonomy" id="228955"/>
    <lineage>
        <taxon>Bacteria</taxon>
        <taxon>Pseudomonadati</taxon>
        <taxon>Bacteroidota</taxon>
        <taxon>Flavobacteriia</taxon>
        <taxon>Flavobacteriales</taxon>
        <taxon>Flavobacteriaceae</taxon>
        <taxon>Arenibacter</taxon>
    </lineage>
</organism>
<dbReference type="Gene3D" id="3.40.50.300">
    <property type="entry name" value="P-loop containing nucleotide triphosphate hydrolases"/>
    <property type="match status" value="1"/>
</dbReference>
<dbReference type="PANTHER" id="PTHR32309">
    <property type="entry name" value="TYROSINE-PROTEIN KINASE"/>
    <property type="match status" value="1"/>
</dbReference>
<keyword evidence="12 16" id="KW-1133">Transmembrane helix</keyword>
<comment type="catalytic activity">
    <reaction evidence="15">
        <text>L-tyrosyl-[protein] + ATP = O-phospho-L-tyrosyl-[protein] + ADP + H(+)</text>
        <dbReference type="Rhea" id="RHEA:10596"/>
        <dbReference type="Rhea" id="RHEA-COMP:10136"/>
        <dbReference type="Rhea" id="RHEA-COMP:20101"/>
        <dbReference type="ChEBI" id="CHEBI:15378"/>
        <dbReference type="ChEBI" id="CHEBI:30616"/>
        <dbReference type="ChEBI" id="CHEBI:46858"/>
        <dbReference type="ChEBI" id="CHEBI:61978"/>
        <dbReference type="ChEBI" id="CHEBI:456216"/>
        <dbReference type="EC" id="2.7.10.2"/>
    </reaction>
</comment>
<dbReference type="EMBL" id="BMWP01000048">
    <property type="protein sequence ID" value="GGW50925.1"/>
    <property type="molecule type" value="Genomic_DNA"/>
</dbReference>
<keyword evidence="8 16" id="KW-0812">Transmembrane</keyword>
<evidence type="ECO:0000256" key="14">
    <source>
        <dbReference type="ARBA" id="ARBA00023137"/>
    </source>
</evidence>
<evidence type="ECO:0000256" key="9">
    <source>
        <dbReference type="ARBA" id="ARBA00022741"/>
    </source>
</evidence>
<dbReference type="SUPFAM" id="SSF52540">
    <property type="entry name" value="P-loop containing nucleoside triphosphate hydrolases"/>
    <property type="match status" value="1"/>
</dbReference>
<dbReference type="EC" id="2.7.10.2" evidence="4"/>
<dbReference type="AlphaFoldDB" id="A0A918J667"/>
<reference evidence="20" key="1">
    <citation type="journal article" date="2014" name="Int. J. Syst. Evol. Microbiol.">
        <title>Complete genome sequence of Corynebacterium casei LMG S-19264T (=DSM 44701T), isolated from a smear-ripened cheese.</title>
        <authorList>
            <consortium name="US DOE Joint Genome Institute (JGI-PGF)"/>
            <person name="Walter F."/>
            <person name="Albersmeier A."/>
            <person name="Kalinowski J."/>
            <person name="Ruckert C."/>
        </authorList>
    </citation>
    <scope>NUCLEOTIDE SEQUENCE</scope>
    <source>
        <strain evidence="20">KCTC 12113</strain>
    </source>
</reference>
<keyword evidence="11" id="KW-0067">ATP-binding</keyword>
<dbReference type="Pfam" id="PF02706">
    <property type="entry name" value="Wzz"/>
    <property type="match status" value="1"/>
</dbReference>
<dbReference type="InterPro" id="IPR050445">
    <property type="entry name" value="Bact_polysacc_biosynth/exp"/>
</dbReference>